<keyword evidence="4" id="KW-1185">Reference proteome</keyword>
<gene>
    <name evidence="3" type="ORF">VP01_761g4</name>
</gene>
<dbReference type="EMBL" id="LAVV01013072">
    <property type="protein sequence ID" value="KNZ46018.1"/>
    <property type="molecule type" value="Genomic_DNA"/>
</dbReference>
<keyword evidence="2" id="KW-1133">Transmembrane helix</keyword>
<feature type="transmembrane region" description="Helical" evidence="2">
    <location>
        <begin position="117"/>
        <end position="136"/>
    </location>
</feature>
<protein>
    <submittedName>
        <fullName evidence="3">Uncharacterized protein</fullName>
    </submittedName>
</protein>
<reference evidence="3 4" key="1">
    <citation type="submission" date="2015-08" db="EMBL/GenBank/DDBJ databases">
        <title>Next Generation Sequencing and Analysis of the Genome of Puccinia sorghi L Schw, the Causal Agent of Maize Common Rust.</title>
        <authorList>
            <person name="Rochi L."/>
            <person name="Burguener G."/>
            <person name="Darino M."/>
            <person name="Turjanski A."/>
            <person name="Kreff E."/>
            <person name="Dieguez M.J."/>
            <person name="Sacco F."/>
        </authorList>
    </citation>
    <scope>NUCLEOTIDE SEQUENCE [LARGE SCALE GENOMIC DNA]</scope>
    <source>
        <strain evidence="3 4">RO10H11247</strain>
    </source>
</reference>
<comment type="caution">
    <text evidence="3">The sequence shown here is derived from an EMBL/GenBank/DDBJ whole genome shotgun (WGS) entry which is preliminary data.</text>
</comment>
<organism evidence="3 4">
    <name type="scientific">Puccinia sorghi</name>
    <dbReference type="NCBI Taxonomy" id="27349"/>
    <lineage>
        <taxon>Eukaryota</taxon>
        <taxon>Fungi</taxon>
        <taxon>Dikarya</taxon>
        <taxon>Basidiomycota</taxon>
        <taxon>Pucciniomycotina</taxon>
        <taxon>Pucciniomycetes</taxon>
        <taxon>Pucciniales</taxon>
        <taxon>Pucciniaceae</taxon>
        <taxon>Puccinia</taxon>
    </lineage>
</organism>
<feature type="transmembrane region" description="Helical" evidence="2">
    <location>
        <begin position="176"/>
        <end position="198"/>
    </location>
</feature>
<keyword evidence="2" id="KW-0472">Membrane</keyword>
<evidence type="ECO:0000313" key="3">
    <source>
        <dbReference type="EMBL" id="KNZ46018.1"/>
    </source>
</evidence>
<keyword evidence="2" id="KW-0812">Transmembrane</keyword>
<evidence type="ECO:0000313" key="4">
    <source>
        <dbReference type="Proteomes" id="UP000037035"/>
    </source>
</evidence>
<dbReference type="Proteomes" id="UP000037035">
    <property type="component" value="Unassembled WGS sequence"/>
</dbReference>
<name>A0A0L6UBW0_9BASI</name>
<sequence>MYAGCFLSILQSNQRWILILILIFFFQFLSFPVGQITDSSQPWESVLYNTIKRFFPIPFNTHSLGLDDHERNKFVGIKACLDCRQSGQTTPSSISTQGSSLGQAVYRMIMRMMMKQVHAMTKPVFVVMVLGMMMGMEVRASCPSGETHACYNGGCTCLSYYLLFSPILFFPSSSSLLNIFDAFFFFFFGGVLFLVLFVRRHHRKRLSRRSYLLVLQRQPRPSLSLCPHPDHMREVRPWPRVSTKTQGPLSDLIISADDHGSFFFDVLLLRCLLPTQELYTRLACESKPVLLLAVHDRLATELQESFVLFMLSPPSPRATCRSCVLGPSLSPPTDKYSACVTGQVAAGARGTCWKVQKNGRTSECLFKIDERVEFPFLTRRVTLNTLQCDMILVENREKKRYYGKIFGLEVLVTVCPHVYIASRKKKKIQSPPPCQERGNFHAIIYHENEKEKVKRKNKSHRELKKVKPQALFIKKVYTFQTIFPDYVTSRNNLEIEFLRFSAVELTPPPPPPDPPPLFTALLLLLMSQENATHSHHKLCTNGGQQHISSFTRGPFNLHIAKAGPWVIPDSTKQSLGRTLWVYPRLGFLEITAPQKGRQCVQIALLNHPQTWFIYICNLCLRSPMTKAIACKLYNTQKNSPTRFSLSVADMIPNEQPKNSTLPPYEPGSQQSQHSQSNCKSWVWKYSLRQPKEEKVRCTEIMKKDGKPCSTQLLGDKSAST</sequence>
<evidence type="ECO:0000256" key="1">
    <source>
        <dbReference type="SAM" id="MobiDB-lite"/>
    </source>
</evidence>
<dbReference type="AlphaFoldDB" id="A0A0L6UBW0"/>
<feature type="transmembrane region" description="Helical" evidence="2">
    <location>
        <begin position="16"/>
        <end position="34"/>
    </location>
</feature>
<feature type="compositionally biased region" description="Polar residues" evidence="1">
    <location>
        <begin position="655"/>
        <end position="675"/>
    </location>
</feature>
<evidence type="ECO:0000256" key="2">
    <source>
        <dbReference type="SAM" id="Phobius"/>
    </source>
</evidence>
<accession>A0A0L6UBW0</accession>
<dbReference type="VEuPathDB" id="FungiDB:VP01_761g4"/>
<feature type="region of interest" description="Disordered" evidence="1">
    <location>
        <begin position="654"/>
        <end position="675"/>
    </location>
</feature>
<proteinExistence type="predicted"/>